<keyword evidence="13" id="KW-1185">Reference proteome</keyword>
<evidence type="ECO:0000256" key="1">
    <source>
        <dbReference type="ARBA" id="ARBA00004383"/>
    </source>
</evidence>
<dbReference type="PANTHER" id="PTHR33446">
    <property type="entry name" value="PROTEIN TONB-RELATED"/>
    <property type="match status" value="1"/>
</dbReference>
<keyword evidence="5" id="KW-0997">Cell inner membrane</keyword>
<evidence type="ECO:0000256" key="3">
    <source>
        <dbReference type="ARBA" id="ARBA00022448"/>
    </source>
</evidence>
<feature type="region of interest" description="Disordered" evidence="10">
    <location>
        <begin position="289"/>
        <end position="311"/>
    </location>
</feature>
<comment type="subcellular location">
    <subcellularLocation>
        <location evidence="1">Cell inner membrane</location>
        <topology evidence="1">Single-pass membrane protein</topology>
        <orientation evidence="1">Periplasmic side</orientation>
    </subcellularLocation>
</comment>
<feature type="region of interest" description="Disordered" evidence="10">
    <location>
        <begin position="149"/>
        <end position="222"/>
    </location>
</feature>
<name>A0A9X3E352_9HYPH</name>
<feature type="domain" description="TonB C-terminal" evidence="11">
    <location>
        <begin position="223"/>
        <end position="311"/>
    </location>
</feature>
<dbReference type="PANTHER" id="PTHR33446:SF2">
    <property type="entry name" value="PROTEIN TONB"/>
    <property type="match status" value="1"/>
</dbReference>
<evidence type="ECO:0000256" key="2">
    <source>
        <dbReference type="ARBA" id="ARBA00006555"/>
    </source>
</evidence>
<evidence type="ECO:0000313" key="12">
    <source>
        <dbReference type="EMBL" id="MCX5570233.1"/>
    </source>
</evidence>
<evidence type="ECO:0000256" key="4">
    <source>
        <dbReference type="ARBA" id="ARBA00022475"/>
    </source>
</evidence>
<organism evidence="12 13">
    <name type="scientific">Kaistia nematophila</name>
    <dbReference type="NCBI Taxonomy" id="2994654"/>
    <lineage>
        <taxon>Bacteria</taxon>
        <taxon>Pseudomonadati</taxon>
        <taxon>Pseudomonadota</taxon>
        <taxon>Alphaproteobacteria</taxon>
        <taxon>Hyphomicrobiales</taxon>
        <taxon>Kaistiaceae</taxon>
        <taxon>Kaistia</taxon>
    </lineage>
</organism>
<dbReference type="PROSITE" id="PS52015">
    <property type="entry name" value="TONB_CTD"/>
    <property type="match status" value="1"/>
</dbReference>
<dbReference type="Proteomes" id="UP001144805">
    <property type="component" value="Unassembled WGS sequence"/>
</dbReference>
<keyword evidence="3" id="KW-0813">Transport</keyword>
<evidence type="ECO:0000259" key="11">
    <source>
        <dbReference type="PROSITE" id="PS52015"/>
    </source>
</evidence>
<feature type="compositionally biased region" description="Polar residues" evidence="10">
    <location>
        <begin position="200"/>
        <end position="220"/>
    </location>
</feature>
<dbReference type="GO" id="GO:0055085">
    <property type="term" value="P:transmembrane transport"/>
    <property type="evidence" value="ECO:0007669"/>
    <property type="project" value="InterPro"/>
</dbReference>
<sequence length="311" mass="33345">MTDWSRSVGRGARVGETLLWASAGLVVLTAHVGAAAWLMQEPPIVAADSSPPPAIMIELAAEPEAAVTEKTEISQETTNQSEIAPNMAEPIDEPTPEEVQPVQEVAEAVQPEEILEETTPPVQEVAEIEPVVDEIEPVDDETVEIENIAVPLPAPRPKPPERKMVEETRPKPPKERTRKPARPAPSASSKASVEAAAQVKPSNRTAARQSTSGLFSSSMTPAKWQSRLMAHLERRKRYPSGAQSRGEVGTATVRFSIDDSGNVLTVVLAGSSGFPELDQEVLALVRRASPVPAPPPGANKTITAPVRFRPL</sequence>
<proteinExistence type="inferred from homology"/>
<dbReference type="GO" id="GO:0015031">
    <property type="term" value="P:protein transport"/>
    <property type="evidence" value="ECO:0007669"/>
    <property type="project" value="UniProtKB-KW"/>
</dbReference>
<dbReference type="Gene3D" id="3.30.1150.10">
    <property type="match status" value="1"/>
</dbReference>
<feature type="compositionally biased region" description="Basic and acidic residues" evidence="10">
    <location>
        <begin position="158"/>
        <end position="175"/>
    </location>
</feature>
<dbReference type="InterPro" id="IPR037682">
    <property type="entry name" value="TonB_C"/>
</dbReference>
<comment type="similarity">
    <text evidence="2">Belongs to the TonB family.</text>
</comment>
<keyword evidence="4" id="KW-1003">Cell membrane</keyword>
<comment type="caution">
    <text evidence="12">The sequence shown here is derived from an EMBL/GenBank/DDBJ whole genome shotgun (WGS) entry which is preliminary data.</text>
</comment>
<protein>
    <submittedName>
        <fullName evidence="12">Energy transducer TonB</fullName>
    </submittedName>
</protein>
<keyword evidence="6" id="KW-0812">Transmembrane</keyword>
<keyword evidence="8" id="KW-1133">Transmembrane helix</keyword>
<dbReference type="GO" id="GO:0031992">
    <property type="term" value="F:energy transducer activity"/>
    <property type="evidence" value="ECO:0007669"/>
    <property type="project" value="TreeGrafter"/>
</dbReference>
<evidence type="ECO:0000256" key="6">
    <source>
        <dbReference type="ARBA" id="ARBA00022692"/>
    </source>
</evidence>
<keyword evidence="7" id="KW-0653">Protein transport</keyword>
<feature type="compositionally biased region" description="Low complexity" evidence="10">
    <location>
        <begin position="184"/>
        <end position="197"/>
    </location>
</feature>
<dbReference type="InterPro" id="IPR051045">
    <property type="entry name" value="TonB-dependent_transducer"/>
</dbReference>
<dbReference type="RefSeq" id="WP_266339200.1">
    <property type="nucleotide sequence ID" value="NZ_JAPKNK010000005.1"/>
</dbReference>
<evidence type="ECO:0000256" key="8">
    <source>
        <dbReference type="ARBA" id="ARBA00022989"/>
    </source>
</evidence>
<evidence type="ECO:0000256" key="9">
    <source>
        <dbReference type="ARBA" id="ARBA00023136"/>
    </source>
</evidence>
<reference evidence="12" key="1">
    <citation type="submission" date="2022-11" db="EMBL/GenBank/DDBJ databases">
        <title>Biodiversity and phylogenetic relationships of bacteria.</title>
        <authorList>
            <person name="Machado R.A.R."/>
            <person name="Bhat A."/>
            <person name="Loulou A."/>
            <person name="Kallel S."/>
        </authorList>
    </citation>
    <scope>NUCLEOTIDE SEQUENCE</scope>
    <source>
        <strain evidence="12">K-TC2</strain>
    </source>
</reference>
<evidence type="ECO:0000313" key="13">
    <source>
        <dbReference type="Proteomes" id="UP001144805"/>
    </source>
</evidence>
<dbReference type="GO" id="GO:0098797">
    <property type="term" value="C:plasma membrane protein complex"/>
    <property type="evidence" value="ECO:0007669"/>
    <property type="project" value="TreeGrafter"/>
</dbReference>
<dbReference type="SUPFAM" id="SSF74653">
    <property type="entry name" value="TolA/TonB C-terminal domain"/>
    <property type="match status" value="1"/>
</dbReference>
<dbReference type="InterPro" id="IPR006260">
    <property type="entry name" value="TonB/TolA_C"/>
</dbReference>
<evidence type="ECO:0000256" key="7">
    <source>
        <dbReference type="ARBA" id="ARBA00022927"/>
    </source>
</evidence>
<keyword evidence="9" id="KW-0472">Membrane</keyword>
<dbReference type="NCBIfam" id="TIGR01352">
    <property type="entry name" value="tonB_Cterm"/>
    <property type="match status" value="1"/>
</dbReference>
<dbReference type="AlphaFoldDB" id="A0A9X3E352"/>
<evidence type="ECO:0000256" key="5">
    <source>
        <dbReference type="ARBA" id="ARBA00022519"/>
    </source>
</evidence>
<dbReference type="EMBL" id="JAPKNK010000005">
    <property type="protein sequence ID" value="MCX5570233.1"/>
    <property type="molecule type" value="Genomic_DNA"/>
</dbReference>
<accession>A0A9X3E352</accession>
<evidence type="ECO:0000256" key="10">
    <source>
        <dbReference type="SAM" id="MobiDB-lite"/>
    </source>
</evidence>
<gene>
    <name evidence="12" type="ORF">OSH07_13590</name>
</gene>
<dbReference type="Pfam" id="PF03544">
    <property type="entry name" value="TonB_C"/>
    <property type="match status" value="1"/>
</dbReference>